<dbReference type="GO" id="GO:0046820">
    <property type="term" value="F:4-amino-4-deoxychorismate synthase activity"/>
    <property type="evidence" value="ECO:0007669"/>
    <property type="project" value="UniProtKB-EC"/>
</dbReference>
<dbReference type="InterPro" id="IPR005801">
    <property type="entry name" value="ADC_synthase"/>
</dbReference>
<dbReference type="PANTHER" id="PTHR11236:SF50">
    <property type="entry name" value="AMINODEOXYCHORISMATE SYNTHASE COMPONENT 1"/>
    <property type="match status" value="1"/>
</dbReference>
<dbReference type="Pfam" id="PF00425">
    <property type="entry name" value="Chorismate_bind"/>
    <property type="match status" value="1"/>
</dbReference>
<dbReference type="InterPro" id="IPR015890">
    <property type="entry name" value="Chorismate_C"/>
</dbReference>
<feature type="domain" description="Chorismate-utilising enzyme C-terminal" evidence="4">
    <location>
        <begin position="319"/>
        <end position="574"/>
    </location>
</feature>
<evidence type="ECO:0000256" key="3">
    <source>
        <dbReference type="SAM" id="MobiDB-lite"/>
    </source>
</evidence>
<organism evidence="6 7">
    <name type="scientific">Chelatococcus asaccharovorans</name>
    <dbReference type="NCBI Taxonomy" id="28210"/>
    <lineage>
        <taxon>Bacteria</taxon>
        <taxon>Pseudomonadati</taxon>
        <taxon>Pseudomonadota</taxon>
        <taxon>Alphaproteobacteria</taxon>
        <taxon>Hyphomicrobiales</taxon>
        <taxon>Chelatococcaceae</taxon>
        <taxon>Chelatococcus</taxon>
    </lineage>
</organism>
<proteinExistence type="predicted"/>
<comment type="caution">
    <text evidence="6">The sequence shown here is derived from an EMBL/GenBank/DDBJ whole genome shotgun (WGS) entry which is preliminary data.</text>
</comment>
<reference evidence="6 7" key="1">
    <citation type="submission" date="2018-05" db="EMBL/GenBank/DDBJ databases">
        <title>Genomic Encyclopedia of Type Strains, Phase IV (KMG-IV): sequencing the most valuable type-strain genomes for metagenomic binning, comparative biology and taxonomic classification.</title>
        <authorList>
            <person name="Goeker M."/>
        </authorList>
    </citation>
    <scope>NUCLEOTIDE SEQUENCE [LARGE SCALE GENOMIC DNA]</scope>
    <source>
        <strain evidence="6 7">DSM 6462</strain>
    </source>
</reference>
<dbReference type="GO" id="GO:0009396">
    <property type="term" value="P:folic acid-containing compound biosynthetic process"/>
    <property type="evidence" value="ECO:0007669"/>
    <property type="project" value="InterPro"/>
</dbReference>
<evidence type="ECO:0000256" key="2">
    <source>
        <dbReference type="ARBA" id="ARBA00022679"/>
    </source>
</evidence>
<dbReference type="InterPro" id="IPR019999">
    <property type="entry name" value="Anth_synth_I-like"/>
</dbReference>
<keyword evidence="2" id="KW-0808">Transferase</keyword>
<evidence type="ECO:0000256" key="1">
    <source>
        <dbReference type="ARBA" id="ARBA00013139"/>
    </source>
</evidence>
<dbReference type="Proteomes" id="UP000248021">
    <property type="component" value="Unassembled WGS sequence"/>
</dbReference>
<dbReference type="Pfam" id="PF04715">
    <property type="entry name" value="Anth_synt_I_N"/>
    <property type="match status" value="1"/>
</dbReference>
<dbReference type="PANTHER" id="PTHR11236">
    <property type="entry name" value="AMINOBENZOATE/ANTHRANILATE SYNTHASE"/>
    <property type="match status" value="1"/>
</dbReference>
<dbReference type="InterPro" id="IPR006805">
    <property type="entry name" value="Anth_synth_I_N"/>
</dbReference>
<dbReference type="NCBIfam" id="TIGR00553">
    <property type="entry name" value="pabB"/>
    <property type="match status" value="1"/>
</dbReference>
<evidence type="ECO:0000313" key="6">
    <source>
        <dbReference type="EMBL" id="PXW53142.1"/>
    </source>
</evidence>
<dbReference type="AlphaFoldDB" id="A0A2V3TUN8"/>
<accession>A0A2V3TUN8</accession>
<evidence type="ECO:0000313" key="7">
    <source>
        <dbReference type="Proteomes" id="UP000248021"/>
    </source>
</evidence>
<name>A0A2V3TUN8_9HYPH</name>
<feature type="region of interest" description="Disordered" evidence="3">
    <location>
        <begin position="71"/>
        <end position="109"/>
    </location>
</feature>
<dbReference type="PRINTS" id="PR00095">
    <property type="entry name" value="ANTSNTHASEI"/>
</dbReference>
<feature type="domain" description="Anthranilate synthase component I N-terminal" evidence="5">
    <location>
        <begin position="125"/>
        <end position="261"/>
    </location>
</feature>
<dbReference type="SUPFAM" id="SSF56322">
    <property type="entry name" value="ADC synthase"/>
    <property type="match status" value="1"/>
</dbReference>
<dbReference type="EMBL" id="QJJK01000014">
    <property type="protein sequence ID" value="PXW53142.1"/>
    <property type="molecule type" value="Genomic_DNA"/>
</dbReference>
<gene>
    <name evidence="6" type="ORF">C7450_11418</name>
</gene>
<dbReference type="Gene3D" id="3.60.120.10">
    <property type="entry name" value="Anthranilate synthase"/>
    <property type="match status" value="1"/>
</dbReference>
<evidence type="ECO:0000259" key="4">
    <source>
        <dbReference type="Pfam" id="PF00425"/>
    </source>
</evidence>
<protein>
    <recommendedName>
        <fullName evidence="1">aminodeoxychorismate synthase</fullName>
        <ecNumber evidence="1">2.6.1.85</ecNumber>
    </recommendedName>
</protein>
<dbReference type="InterPro" id="IPR005802">
    <property type="entry name" value="ADC_synth_comp_1"/>
</dbReference>
<dbReference type="EC" id="2.6.1.85" evidence="1"/>
<feature type="compositionally biased region" description="Polar residues" evidence="3">
    <location>
        <begin position="93"/>
        <end position="104"/>
    </location>
</feature>
<sequence>MVLLRHLHPPDTGLGANVGVKRTTSKLLVLVELLNLTFDLELDVRRDSNVKFAPLGHADFIRKDRVIPGPRISLSQRGTRSPEAGEHVVKQGRGTSETAETRQPPQAEAEASCAYVPPLPPGTEALAVAEALSPLRHLTFLDSAMRHETLGRYSYVAVDPFGRFAIEGGQASWSAPDLGEAIDVPASKAFELLGELLQRFASPRLPDLPPFQGGFAGYFAYTLGQILEYRPRAVVPPPWTKPMPAAVLHAYDVVVAFDHATGDASIIATGWPETDPAARAMRARSRAEAIGALIANSPRQIPAANAAVSREAWRSNFTQADYEMAIATVIERILAGDIFQANVAQRFRATLPEDFAPWEFYRRLRAANPAPFGAYLAGDGFTLASSSPERLMKLSGDRVEARPIKGTSARSADPGEDARARALLATSEKDRAENIMIVDLLRNDLSRVCRPHSVATPVVCGLETYASVHHLVSVVTGQLMPGRGIADLLVAAFPGGSVTGAPKIRAMEIIAEIEREAREAYCGSIGFLGFNGEADLNILIRTVMLGEGEALVHAGGGITALSDPAAEYAESLAKAERIFAAFAEPAAFAERDEARR</sequence>
<dbReference type="GO" id="GO:0000162">
    <property type="term" value="P:L-tryptophan biosynthetic process"/>
    <property type="evidence" value="ECO:0007669"/>
    <property type="project" value="TreeGrafter"/>
</dbReference>
<keyword evidence="7" id="KW-1185">Reference proteome</keyword>
<evidence type="ECO:0000259" key="5">
    <source>
        <dbReference type="Pfam" id="PF04715"/>
    </source>
</evidence>